<accession>A0A1B7SAN8</accession>
<dbReference type="Pfam" id="PF04145">
    <property type="entry name" value="Ctr"/>
    <property type="match status" value="2"/>
</dbReference>
<feature type="transmembrane region" description="Helical" evidence="1">
    <location>
        <begin position="93"/>
        <end position="126"/>
    </location>
</feature>
<dbReference type="InterPro" id="IPR007274">
    <property type="entry name" value="Cop_transporter"/>
</dbReference>
<dbReference type="Proteomes" id="UP000788993">
    <property type="component" value="Unassembled WGS sequence"/>
</dbReference>
<keyword evidence="1" id="KW-0187">Copper transport</keyword>
<dbReference type="RefSeq" id="XP_018208523.1">
    <property type="nucleotide sequence ID" value="XM_018357796.1"/>
</dbReference>
<keyword evidence="1" id="KW-0472">Membrane</keyword>
<comment type="subcellular location">
    <subcellularLocation>
        <location evidence="1">Membrane</location>
        <topology evidence="1">Multi-pass membrane protein</topology>
    </subcellularLocation>
</comment>
<keyword evidence="1" id="KW-0812">Transmembrane</keyword>
<gene>
    <name evidence="2" type="ORF">OGATHE_005902</name>
</gene>
<name>A0A1B7SAN8_9ASCO</name>
<keyword evidence="1" id="KW-0813">Transport</keyword>
<dbReference type="AlphaFoldDB" id="A0A1B7SAN8"/>
<evidence type="ECO:0000313" key="2">
    <source>
        <dbReference type="EMBL" id="KAH3659857.1"/>
    </source>
</evidence>
<feature type="transmembrane region" description="Helical" evidence="1">
    <location>
        <begin position="42"/>
        <end position="62"/>
    </location>
</feature>
<keyword evidence="1" id="KW-0186">Copper</keyword>
<dbReference type="PANTHER" id="PTHR12483:SF115">
    <property type="entry name" value="COPPER TRANSPORT PROTEIN"/>
    <property type="match status" value="1"/>
</dbReference>
<dbReference type="PANTHER" id="PTHR12483">
    <property type="entry name" value="SOLUTE CARRIER FAMILY 31 COPPER TRANSPORTERS"/>
    <property type="match status" value="1"/>
</dbReference>
<dbReference type="EMBL" id="JAEUBD010001504">
    <property type="protein sequence ID" value="KAH3659857.1"/>
    <property type="molecule type" value="Genomic_DNA"/>
</dbReference>
<evidence type="ECO:0000313" key="3">
    <source>
        <dbReference type="Proteomes" id="UP000788993"/>
    </source>
</evidence>
<dbReference type="GO" id="GO:0005375">
    <property type="term" value="F:copper ion transmembrane transporter activity"/>
    <property type="evidence" value="ECO:0007669"/>
    <property type="project" value="UniProtKB-UniRule"/>
</dbReference>
<sequence>MDHSHHMMDPMDPMPMCKMSMTLTTDYENVCVLSSSWMITTVQSLVLSLIAVFVLSAGYELLKNWTARWESRTYKQPALSGKALQNYKVKSSILYGVSVLYSFMIMLIFMTFNVWLMAAVVLGSIAGKYVFGFKDNGAAIPGSIACH</sequence>
<keyword evidence="1" id="KW-1133">Transmembrane helix</keyword>
<dbReference type="GO" id="GO:0006878">
    <property type="term" value="P:intracellular copper ion homeostasis"/>
    <property type="evidence" value="ECO:0007669"/>
    <property type="project" value="EnsemblFungi"/>
</dbReference>
<dbReference type="GO" id="GO:0015677">
    <property type="term" value="P:copper ion import"/>
    <property type="evidence" value="ECO:0007669"/>
    <property type="project" value="EnsemblFungi"/>
</dbReference>
<comment type="caution">
    <text evidence="2">The sequence shown here is derived from an EMBL/GenBank/DDBJ whole genome shotgun (WGS) entry which is preliminary data.</text>
</comment>
<keyword evidence="3" id="KW-1185">Reference proteome</keyword>
<keyword evidence="1" id="KW-0406">Ion transport</keyword>
<evidence type="ECO:0000256" key="1">
    <source>
        <dbReference type="RuleBase" id="RU367022"/>
    </source>
</evidence>
<comment type="similarity">
    <text evidence="1">Belongs to the copper transporter (Ctr) (TC 1.A.56) family. SLC31A subfamily.</text>
</comment>
<organism evidence="2 3">
    <name type="scientific">Ogataea polymorpha</name>
    <dbReference type="NCBI Taxonomy" id="460523"/>
    <lineage>
        <taxon>Eukaryota</taxon>
        <taxon>Fungi</taxon>
        <taxon>Dikarya</taxon>
        <taxon>Ascomycota</taxon>
        <taxon>Saccharomycotina</taxon>
        <taxon>Pichiomycetes</taxon>
        <taxon>Pichiales</taxon>
        <taxon>Pichiaceae</taxon>
        <taxon>Ogataea</taxon>
    </lineage>
</organism>
<reference evidence="2" key="2">
    <citation type="submission" date="2021-01" db="EMBL/GenBank/DDBJ databases">
        <authorList>
            <person name="Schikora-Tamarit M.A."/>
        </authorList>
    </citation>
    <scope>NUCLEOTIDE SEQUENCE</scope>
    <source>
        <strain evidence="2">NCAIM Y.01608</strain>
    </source>
</reference>
<protein>
    <recommendedName>
        <fullName evidence="1">Copper transport protein</fullName>
    </recommendedName>
</protein>
<reference evidence="2" key="1">
    <citation type="journal article" date="2021" name="Open Biol.">
        <title>Shared evolutionary footprints suggest mitochondrial oxidative damage underlies multiple complex I losses in fungi.</title>
        <authorList>
            <person name="Schikora-Tamarit M.A."/>
            <person name="Marcet-Houben M."/>
            <person name="Nosek J."/>
            <person name="Gabaldon T."/>
        </authorList>
    </citation>
    <scope>NUCLEOTIDE SEQUENCE</scope>
    <source>
        <strain evidence="2">NCAIM Y.01608</strain>
    </source>
</reference>
<proteinExistence type="inferred from homology"/>
<dbReference type="GO" id="GO:0000329">
    <property type="term" value="C:fungal-type vacuole membrane"/>
    <property type="evidence" value="ECO:0007669"/>
    <property type="project" value="EnsemblFungi"/>
</dbReference>